<dbReference type="Proteomes" id="UP000178085">
    <property type="component" value="Unassembled WGS sequence"/>
</dbReference>
<comment type="caution">
    <text evidence="1">The sequence shown here is derived from an EMBL/GenBank/DDBJ whole genome shotgun (WGS) entry which is preliminary data.</text>
</comment>
<evidence type="ECO:0000313" key="1">
    <source>
        <dbReference type="EMBL" id="OGB73381.1"/>
    </source>
</evidence>
<reference evidence="1 2" key="1">
    <citation type="journal article" date="2016" name="Nat. Commun.">
        <title>Thousands of microbial genomes shed light on interconnected biogeochemical processes in an aquifer system.</title>
        <authorList>
            <person name="Anantharaman K."/>
            <person name="Brown C.T."/>
            <person name="Hug L.A."/>
            <person name="Sharon I."/>
            <person name="Castelle C.J."/>
            <person name="Probst A.J."/>
            <person name="Thomas B.C."/>
            <person name="Singh A."/>
            <person name="Wilkins M.J."/>
            <person name="Karaoz U."/>
            <person name="Brodie E.L."/>
            <person name="Williams K.H."/>
            <person name="Hubbard S.S."/>
            <person name="Banfield J.F."/>
        </authorList>
    </citation>
    <scope>NUCLEOTIDE SEQUENCE [LARGE SCALE GENOMIC DNA]</scope>
</reference>
<proteinExistence type="predicted"/>
<accession>A0A1F4NPJ7</accession>
<organism evidence="1 2">
    <name type="scientific">candidate division Kazan bacterium RIFCSPLOWO2_01_FULL_45_19</name>
    <dbReference type="NCBI Taxonomy" id="1798538"/>
    <lineage>
        <taxon>Bacteria</taxon>
        <taxon>Bacteria division Kazan-3B-28</taxon>
    </lineage>
</organism>
<sequence>MNHHSDALIQSWSKLTLPQQLGNVGSEVSRMLKWRGKDDAIAERAFERMLELIDLTLQSQTDGSRLREIARAREVLVQTWQSQTTADSPEWVSLNRYFFQFALIGNV</sequence>
<protein>
    <submittedName>
        <fullName evidence="1">Uncharacterized protein</fullName>
    </submittedName>
</protein>
<evidence type="ECO:0000313" key="2">
    <source>
        <dbReference type="Proteomes" id="UP000178085"/>
    </source>
</evidence>
<dbReference type="AlphaFoldDB" id="A0A1F4NPJ7"/>
<gene>
    <name evidence="1" type="ORF">A3K51_00685</name>
</gene>
<name>A0A1F4NPJ7_UNCK3</name>
<dbReference type="EMBL" id="METD01000001">
    <property type="protein sequence ID" value="OGB73381.1"/>
    <property type="molecule type" value="Genomic_DNA"/>
</dbReference>